<reference evidence="9" key="1">
    <citation type="submission" date="2011-07" db="EMBL/GenBank/DDBJ databases">
        <authorList>
            <consortium name="Caenorhabditis brenneri Sequencing and Analysis Consortium"/>
            <person name="Wilson R.K."/>
        </authorList>
    </citation>
    <scope>NUCLEOTIDE SEQUENCE [LARGE SCALE GENOMIC DNA]</scope>
    <source>
        <strain evidence="9">PB2801</strain>
    </source>
</reference>
<dbReference type="Proteomes" id="UP000008068">
    <property type="component" value="Unassembled WGS sequence"/>
</dbReference>
<sequence length="670" mass="75568">MSLDDLKVSLAPNVRFFWKYFDTHFDHEMRIEKASTPVFPYLFYQVSGLDPNTAYSMALHFELASKQQFQYKDGKWRPFGTAENGSLKQVLHEWGVMRGREWMEKGFSFRSVRISRDFGTTSESVIPLNVRHKYRPVLSIRESPTPRKPCPAVIQCRLDHTEFITVSRFENEHVRSLKLMNRNGQTDREELWAKSVAEPPVFATCTLVNAHNASIPKLITPTLSSVATSIPRLLGLQDVTFTISKHQGEGDATQKKNITENTSTSSGSAHPLSVEKLYLSMDKKKATTREAKTTLESILRNCPPNFRKQLMDMQAAMNFNTVQIPTAFLTPGITPPRVEQPDAEQVNRAEVLKNGQEGIVQFPTAPIPPAVEPSRKKLPVEMHRGDRDTKGKRKVVCHPPTLAQGTFKNGSDVSKTPSTSESVSIHPLSVSNVEFFCRNCPPDLLEKMKAMTPQEAMYIDIGQFFEAYFTQGITPPGMEQQKAEQVVPVEVPKNGQVSIAPVPTAPILPAVEPSRKKLRVGLEREEGDTDEEEENVRLGHDNLSQPPVVPDGSLAQSMPKFRLPANQSDFPPQMFNSRFQRTPYSFPVTLPYLSSMAGLPRTFSANSMLQSSVVCPQYTFRMMPIQNIHLMTQPHRFVPFPHHNPNYPPMTQTLLHNNINSKKRPFQNGM</sequence>
<dbReference type="PRINTS" id="PR00937">
    <property type="entry name" value="TBOX"/>
</dbReference>
<dbReference type="InterPro" id="IPR008967">
    <property type="entry name" value="p53-like_TF_DNA-bd_sf"/>
</dbReference>
<feature type="region of interest" description="Disordered" evidence="6">
    <location>
        <begin position="521"/>
        <end position="548"/>
    </location>
</feature>
<evidence type="ECO:0000259" key="7">
    <source>
        <dbReference type="PROSITE" id="PS50252"/>
    </source>
</evidence>
<dbReference type="InParanoid" id="G0MBD0"/>
<evidence type="ECO:0000256" key="6">
    <source>
        <dbReference type="SAM" id="MobiDB-lite"/>
    </source>
</evidence>
<dbReference type="EMBL" id="GL379788">
    <property type="protein sequence ID" value="EGT40348.1"/>
    <property type="molecule type" value="Genomic_DNA"/>
</dbReference>
<dbReference type="PROSITE" id="PS50252">
    <property type="entry name" value="TBOX_3"/>
    <property type="match status" value="1"/>
</dbReference>
<dbReference type="GO" id="GO:0000978">
    <property type="term" value="F:RNA polymerase II cis-regulatory region sequence-specific DNA binding"/>
    <property type="evidence" value="ECO:0007669"/>
    <property type="project" value="InterPro"/>
</dbReference>
<protein>
    <recommendedName>
        <fullName evidence="7">T-box domain-containing protein</fullName>
    </recommendedName>
</protein>
<comment type="subcellular location">
    <subcellularLocation>
        <location evidence="5">Nucleus</location>
    </subcellularLocation>
</comment>
<evidence type="ECO:0000313" key="8">
    <source>
        <dbReference type="EMBL" id="EGT40348.1"/>
    </source>
</evidence>
<dbReference type="SMART" id="SM00425">
    <property type="entry name" value="TBOX"/>
    <property type="match status" value="1"/>
</dbReference>
<dbReference type="CDD" id="cd00182">
    <property type="entry name" value="T-box"/>
    <property type="match status" value="1"/>
</dbReference>
<dbReference type="AlphaFoldDB" id="G0MBD0"/>
<dbReference type="PANTHER" id="PTHR11267">
    <property type="entry name" value="T-BOX PROTEIN-RELATED"/>
    <property type="match status" value="1"/>
</dbReference>
<dbReference type="InterPro" id="IPR046360">
    <property type="entry name" value="T-box_DNA-bd"/>
</dbReference>
<feature type="compositionally biased region" description="Acidic residues" evidence="6">
    <location>
        <begin position="525"/>
        <end position="534"/>
    </location>
</feature>
<feature type="region of interest" description="Disordered" evidence="6">
    <location>
        <begin position="247"/>
        <end position="271"/>
    </location>
</feature>
<evidence type="ECO:0000256" key="2">
    <source>
        <dbReference type="ARBA" id="ARBA00023125"/>
    </source>
</evidence>
<feature type="compositionally biased region" description="Basic and acidic residues" evidence="6">
    <location>
        <begin position="247"/>
        <end position="258"/>
    </location>
</feature>
<organism evidence="9">
    <name type="scientific">Caenorhabditis brenneri</name>
    <name type="common">Nematode worm</name>
    <dbReference type="NCBI Taxonomy" id="135651"/>
    <lineage>
        <taxon>Eukaryota</taxon>
        <taxon>Metazoa</taxon>
        <taxon>Ecdysozoa</taxon>
        <taxon>Nematoda</taxon>
        <taxon>Chromadorea</taxon>
        <taxon>Rhabditida</taxon>
        <taxon>Rhabditina</taxon>
        <taxon>Rhabditomorpha</taxon>
        <taxon>Rhabditoidea</taxon>
        <taxon>Rhabditidae</taxon>
        <taxon>Peloderinae</taxon>
        <taxon>Caenorhabditis</taxon>
    </lineage>
</organism>
<evidence type="ECO:0000313" key="9">
    <source>
        <dbReference type="Proteomes" id="UP000008068"/>
    </source>
</evidence>
<dbReference type="PANTHER" id="PTHR11267:SF170">
    <property type="entry name" value="T-BOX PROTEIN 33-RELATED"/>
    <property type="match status" value="1"/>
</dbReference>
<dbReference type="Pfam" id="PF00907">
    <property type="entry name" value="T-box"/>
    <property type="match status" value="1"/>
</dbReference>
<dbReference type="GO" id="GO:0000981">
    <property type="term" value="F:DNA-binding transcription factor activity, RNA polymerase II-specific"/>
    <property type="evidence" value="ECO:0007669"/>
    <property type="project" value="TreeGrafter"/>
</dbReference>
<dbReference type="GO" id="GO:0001708">
    <property type="term" value="P:cell fate specification"/>
    <property type="evidence" value="ECO:0007669"/>
    <property type="project" value="TreeGrafter"/>
</dbReference>
<feature type="domain" description="T-box" evidence="7">
    <location>
        <begin position="18"/>
        <end position="179"/>
    </location>
</feature>
<dbReference type="eggNOG" id="KOG3585">
    <property type="taxonomic scope" value="Eukaryota"/>
</dbReference>
<keyword evidence="2 5" id="KW-0238">DNA-binding</keyword>
<name>G0MBD0_CAEBE</name>
<dbReference type="STRING" id="135651.G0MBD0"/>
<comment type="caution">
    <text evidence="5">Lacks conserved residue(s) required for the propagation of feature annotation.</text>
</comment>
<proteinExistence type="predicted"/>
<dbReference type="Gene3D" id="2.60.40.820">
    <property type="entry name" value="Transcription factor, T-box"/>
    <property type="match status" value="1"/>
</dbReference>
<keyword evidence="3" id="KW-0804">Transcription</keyword>
<evidence type="ECO:0000256" key="4">
    <source>
        <dbReference type="ARBA" id="ARBA00023242"/>
    </source>
</evidence>
<dbReference type="GO" id="GO:0045893">
    <property type="term" value="P:positive regulation of DNA-templated transcription"/>
    <property type="evidence" value="ECO:0007669"/>
    <property type="project" value="InterPro"/>
</dbReference>
<dbReference type="InterPro" id="IPR036960">
    <property type="entry name" value="T-box_sf"/>
</dbReference>
<dbReference type="HOGENOM" id="CLU_410065_0_0_1"/>
<evidence type="ECO:0000256" key="5">
    <source>
        <dbReference type="PROSITE-ProRule" id="PRU00201"/>
    </source>
</evidence>
<gene>
    <name evidence="8" type="ORF">CAEBREN_13736</name>
</gene>
<dbReference type="SUPFAM" id="SSF49417">
    <property type="entry name" value="p53-like transcription factors"/>
    <property type="match status" value="1"/>
</dbReference>
<feature type="compositionally biased region" description="Polar residues" evidence="6">
    <location>
        <begin position="259"/>
        <end position="268"/>
    </location>
</feature>
<keyword evidence="9" id="KW-1185">Reference proteome</keyword>
<evidence type="ECO:0000256" key="3">
    <source>
        <dbReference type="ARBA" id="ARBA00023163"/>
    </source>
</evidence>
<feature type="compositionally biased region" description="Polar residues" evidence="6">
    <location>
        <begin position="403"/>
        <end position="423"/>
    </location>
</feature>
<dbReference type="InterPro" id="IPR001699">
    <property type="entry name" value="TF_T-box"/>
</dbReference>
<feature type="region of interest" description="Disordered" evidence="6">
    <location>
        <begin position="401"/>
        <end position="423"/>
    </location>
</feature>
<evidence type="ECO:0000256" key="1">
    <source>
        <dbReference type="ARBA" id="ARBA00023015"/>
    </source>
</evidence>
<keyword evidence="4 5" id="KW-0539">Nucleus</keyword>
<dbReference type="GO" id="GO:0005634">
    <property type="term" value="C:nucleus"/>
    <property type="evidence" value="ECO:0007669"/>
    <property type="project" value="UniProtKB-SubCell"/>
</dbReference>
<dbReference type="GO" id="GO:0000785">
    <property type="term" value="C:chromatin"/>
    <property type="evidence" value="ECO:0007669"/>
    <property type="project" value="TreeGrafter"/>
</dbReference>
<keyword evidence="1" id="KW-0805">Transcription regulation</keyword>
<accession>G0MBD0</accession>